<keyword evidence="3" id="KW-1133">Transmembrane helix</keyword>
<dbReference type="AlphaFoldDB" id="A0A078A3H9"/>
<evidence type="ECO:0000313" key="5">
    <source>
        <dbReference type="Proteomes" id="UP000039865"/>
    </source>
</evidence>
<name>A0A078A3H9_STYLE</name>
<protein>
    <submittedName>
        <fullName evidence="4">Na+-driven multidrug efflux pump</fullName>
    </submittedName>
</protein>
<feature type="transmembrane region" description="Helical" evidence="3">
    <location>
        <begin position="6"/>
        <end position="26"/>
    </location>
</feature>
<dbReference type="Proteomes" id="UP000039865">
    <property type="component" value="Unassembled WGS sequence"/>
</dbReference>
<dbReference type="InterPro" id="IPR050222">
    <property type="entry name" value="MATE_MdtK"/>
</dbReference>
<keyword evidence="3" id="KW-0472">Membrane</keyword>
<comment type="similarity">
    <text evidence="1">Belongs to the multi antimicrobial extrusion (MATE) (TC 2.A.66.1) family.</text>
</comment>
<evidence type="ECO:0000313" key="4">
    <source>
        <dbReference type="EMBL" id="CDW76352.1"/>
    </source>
</evidence>
<reference evidence="4 5" key="1">
    <citation type="submission" date="2014-06" db="EMBL/GenBank/DDBJ databases">
        <authorList>
            <person name="Swart Estienne"/>
        </authorList>
    </citation>
    <scope>NUCLEOTIDE SEQUENCE [LARGE SCALE GENOMIC DNA]</scope>
    <source>
        <strain evidence="4 5">130c</strain>
    </source>
</reference>
<proteinExistence type="inferred from homology"/>
<dbReference type="EMBL" id="CCKQ01005194">
    <property type="protein sequence ID" value="CDW76352.1"/>
    <property type="molecule type" value="Genomic_DNA"/>
</dbReference>
<feature type="transmembrane region" description="Helical" evidence="3">
    <location>
        <begin position="33"/>
        <end position="56"/>
    </location>
</feature>
<gene>
    <name evidence="4" type="primary">Contig3479.g3719</name>
    <name evidence="4" type="ORF">STYLEM_5352</name>
</gene>
<sequence>MGIWSWWAFDIFTFIASMLSTDELAAQTICRNIGLIFYMIPLSVGQASSTLVGNSIGAQDIPMAKGYIRISVITGLVWGVISVVLMLLFQQQIILAFSQSPAVITQMNRAFEILSFYVFLDCIQQTAVGIIGGIGKQSQSSSITLIGFWLVGIPVALILVFYLDSGLFGLWLAMSLALIYVSIFYFVLIKRADFKEIALKAYIRKIKDKGN</sequence>
<dbReference type="OMA" id="NARARMN"/>
<dbReference type="GO" id="GO:0042910">
    <property type="term" value="F:xenobiotic transmembrane transporter activity"/>
    <property type="evidence" value="ECO:0007669"/>
    <property type="project" value="InterPro"/>
</dbReference>
<dbReference type="InterPro" id="IPR002528">
    <property type="entry name" value="MATE_fam"/>
</dbReference>
<dbReference type="Pfam" id="PF01554">
    <property type="entry name" value="MatE"/>
    <property type="match status" value="1"/>
</dbReference>
<evidence type="ECO:0000256" key="1">
    <source>
        <dbReference type="ARBA" id="ARBA00010199"/>
    </source>
</evidence>
<feature type="transmembrane region" description="Helical" evidence="3">
    <location>
        <begin position="143"/>
        <end position="162"/>
    </location>
</feature>
<feature type="transmembrane region" description="Helical" evidence="3">
    <location>
        <begin position="168"/>
        <end position="188"/>
    </location>
</feature>
<dbReference type="GO" id="GO:0015297">
    <property type="term" value="F:antiporter activity"/>
    <property type="evidence" value="ECO:0007669"/>
    <property type="project" value="InterPro"/>
</dbReference>
<dbReference type="PANTHER" id="PTHR43298">
    <property type="entry name" value="MULTIDRUG RESISTANCE PROTEIN NORM-RELATED"/>
    <property type="match status" value="1"/>
</dbReference>
<dbReference type="InParanoid" id="A0A078A3H9"/>
<keyword evidence="5" id="KW-1185">Reference proteome</keyword>
<dbReference type="PANTHER" id="PTHR43298:SF2">
    <property type="entry name" value="FMN_FAD EXPORTER YEEO-RELATED"/>
    <property type="match status" value="1"/>
</dbReference>
<feature type="transmembrane region" description="Helical" evidence="3">
    <location>
        <begin position="68"/>
        <end position="89"/>
    </location>
</feature>
<evidence type="ECO:0000256" key="2">
    <source>
        <dbReference type="ARBA" id="ARBA00022448"/>
    </source>
</evidence>
<dbReference type="GO" id="GO:0005886">
    <property type="term" value="C:plasma membrane"/>
    <property type="evidence" value="ECO:0007669"/>
    <property type="project" value="TreeGrafter"/>
</dbReference>
<keyword evidence="2" id="KW-0813">Transport</keyword>
<dbReference type="OrthoDB" id="2126698at2759"/>
<evidence type="ECO:0000256" key="3">
    <source>
        <dbReference type="SAM" id="Phobius"/>
    </source>
</evidence>
<organism evidence="4 5">
    <name type="scientific">Stylonychia lemnae</name>
    <name type="common">Ciliate</name>
    <dbReference type="NCBI Taxonomy" id="5949"/>
    <lineage>
        <taxon>Eukaryota</taxon>
        <taxon>Sar</taxon>
        <taxon>Alveolata</taxon>
        <taxon>Ciliophora</taxon>
        <taxon>Intramacronucleata</taxon>
        <taxon>Spirotrichea</taxon>
        <taxon>Stichotrichia</taxon>
        <taxon>Sporadotrichida</taxon>
        <taxon>Oxytrichidae</taxon>
        <taxon>Stylonychinae</taxon>
        <taxon>Stylonychia</taxon>
    </lineage>
</organism>
<keyword evidence="3" id="KW-0812">Transmembrane</keyword>
<accession>A0A078A3H9</accession>